<dbReference type="EMBL" id="JBHTJA010000032">
    <property type="protein sequence ID" value="MFD0902200.1"/>
    <property type="molecule type" value="Genomic_DNA"/>
</dbReference>
<name>A0ABW3EQY2_9ACTN</name>
<protein>
    <recommendedName>
        <fullName evidence="4">Peptidase inhibitor family I36 protein</fullName>
    </recommendedName>
</protein>
<proteinExistence type="predicted"/>
<evidence type="ECO:0000256" key="1">
    <source>
        <dbReference type="SAM" id="SignalP"/>
    </source>
</evidence>
<keyword evidence="1" id="KW-0732">Signal</keyword>
<keyword evidence="3" id="KW-1185">Reference proteome</keyword>
<reference evidence="3" key="1">
    <citation type="journal article" date="2019" name="Int. J. Syst. Evol. Microbiol.">
        <title>The Global Catalogue of Microorganisms (GCM) 10K type strain sequencing project: providing services to taxonomists for standard genome sequencing and annotation.</title>
        <authorList>
            <consortium name="The Broad Institute Genomics Platform"/>
            <consortium name="The Broad Institute Genome Sequencing Center for Infectious Disease"/>
            <person name="Wu L."/>
            <person name="Ma J."/>
        </authorList>
    </citation>
    <scope>NUCLEOTIDE SEQUENCE [LARGE SCALE GENOMIC DNA]</scope>
    <source>
        <strain evidence="3">JCM 31202</strain>
    </source>
</reference>
<evidence type="ECO:0000313" key="3">
    <source>
        <dbReference type="Proteomes" id="UP001596972"/>
    </source>
</evidence>
<feature type="chain" id="PRO_5047265740" description="Peptidase inhibitor family I36 protein" evidence="1">
    <location>
        <begin position="32"/>
        <end position="131"/>
    </location>
</feature>
<accession>A0ABW3EQY2</accession>
<sequence length="131" mass="14267">MQLTRQAIVGAFAVPALALGAGLLTAGPAGADSTRCKRFYVSGGWGCYQSKGDIVRVHDTKWDGSAVRVVWRTADGRKGRCWDPDSEGDARKCNYNFKETYKGRDNLITYQVQAVDGGEVWDTSGWQGVST</sequence>
<dbReference type="RefSeq" id="WP_378299761.1">
    <property type="nucleotide sequence ID" value="NZ_JBHTJA010000032.1"/>
</dbReference>
<dbReference type="Proteomes" id="UP001596972">
    <property type="component" value="Unassembled WGS sequence"/>
</dbReference>
<evidence type="ECO:0008006" key="4">
    <source>
        <dbReference type="Google" id="ProtNLM"/>
    </source>
</evidence>
<organism evidence="2 3">
    <name type="scientific">Actinomadura sediminis</name>
    <dbReference type="NCBI Taxonomy" id="1038904"/>
    <lineage>
        <taxon>Bacteria</taxon>
        <taxon>Bacillati</taxon>
        <taxon>Actinomycetota</taxon>
        <taxon>Actinomycetes</taxon>
        <taxon>Streptosporangiales</taxon>
        <taxon>Thermomonosporaceae</taxon>
        <taxon>Actinomadura</taxon>
    </lineage>
</organism>
<gene>
    <name evidence="2" type="ORF">ACFQ11_17510</name>
</gene>
<comment type="caution">
    <text evidence="2">The sequence shown here is derived from an EMBL/GenBank/DDBJ whole genome shotgun (WGS) entry which is preliminary data.</text>
</comment>
<feature type="signal peptide" evidence="1">
    <location>
        <begin position="1"/>
        <end position="31"/>
    </location>
</feature>
<evidence type="ECO:0000313" key="2">
    <source>
        <dbReference type="EMBL" id="MFD0902200.1"/>
    </source>
</evidence>